<feature type="compositionally biased region" description="Basic and acidic residues" evidence="1">
    <location>
        <begin position="266"/>
        <end position="280"/>
    </location>
</feature>
<dbReference type="eggNOG" id="ENOG502QR0S">
    <property type="taxonomic scope" value="Eukaryota"/>
</dbReference>
<dbReference type="GO" id="GO:0005829">
    <property type="term" value="C:cytosol"/>
    <property type="evidence" value="ECO:0007669"/>
    <property type="project" value="EnsemblFungi"/>
</dbReference>
<dbReference type="AlphaFoldDB" id="A0A1Q2ZWJ5"/>
<dbReference type="GO" id="GO:0003723">
    <property type="term" value="F:RNA binding"/>
    <property type="evidence" value="ECO:0007669"/>
    <property type="project" value="EnsemblFungi"/>
</dbReference>
<dbReference type="GO" id="GO:1903501">
    <property type="term" value="P:positive regulation of mitotic actomyosin contractile ring assembly"/>
    <property type="evidence" value="ECO:0007669"/>
    <property type="project" value="EnsemblFungi"/>
</dbReference>
<organism evidence="2 3">
    <name type="scientific">Zygosaccharomyces rouxii</name>
    <dbReference type="NCBI Taxonomy" id="4956"/>
    <lineage>
        <taxon>Eukaryota</taxon>
        <taxon>Fungi</taxon>
        <taxon>Dikarya</taxon>
        <taxon>Ascomycota</taxon>
        <taxon>Saccharomycotina</taxon>
        <taxon>Saccharomycetes</taxon>
        <taxon>Saccharomycetales</taxon>
        <taxon>Saccharomycetaceae</taxon>
        <taxon>Zygosaccharomyces</taxon>
    </lineage>
</organism>
<evidence type="ECO:0000256" key="1">
    <source>
        <dbReference type="SAM" id="MobiDB-lite"/>
    </source>
</evidence>
<feature type="compositionally biased region" description="Basic and acidic residues" evidence="1">
    <location>
        <begin position="206"/>
        <end position="215"/>
    </location>
</feature>
<feature type="compositionally biased region" description="Low complexity" evidence="1">
    <location>
        <begin position="299"/>
        <end position="317"/>
    </location>
</feature>
<gene>
    <name evidence="2" type="ORF">ZYGR_0I01880</name>
</gene>
<feature type="region of interest" description="Disordered" evidence="1">
    <location>
        <begin position="196"/>
        <end position="280"/>
    </location>
</feature>
<reference evidence="2 3" key="1">
    <citation type="submission" date="2016-08" db="EMBL/GenBank/DDBJ databases">
        <title>Draft genome sequence of allopolyploid Zygosaccharomyces rouxii.</title>
        <authorList>
            <person name="Watanabe J."/>
            <person name="Uehara K."/>
            <person name="Mogi Y."/>
            <person name="Tsukioka Y."/>
        </authorList>
    </citation>
    <scope>NUCLEOTIDE SEQUENCE [LARGE SCALE GENOMIC DNA]</scope>
    <source>
        <strain evidence="2 3">NBRC 110957</strain>
    </source>
</reference>
<dbReference type="OrthoDB" id="4070347at2759"/>
<accession>A0A1Q2ZWJ5</accession>
<dbReference type="GO" id="GO:0003682">
    <property type="term" value="F:chromatin binding"/>
    <property type="evidence" value="ECO:0007669"/>
    <property type="project" value="EnsemblFungi"/>
</dbReference>
<name>A0A1Q2ZWJ5_ZYGRO</name>
<feature type="region of interest" description="Disordered" evidence="1">
    <location>
        <begin position="292"/>
        <end position="317"/>
    </location>
</feature>
<protein>
    <submittedName>
        <fullName evidence="2">Uncharacterized protein</fullName>
    </submittedName>
</protein>
<proteinExistence type="predicted"/>
<dbReference type="EMBL" id="BDGX01000009">
    <property type="protein sequence ID" value="GAV47892.1"/>
    <property type="molecule type" value="Genomic_DNA"/>
</dbReference>
<dbReference type="GO" id="GO:0031124">
    <property type="term" value="P:mRNA 3'-end processing"/>
    <property type="evidence" value="ECO:0007669"/>
    <property type="project" value="EnsemblFungi"/>
</dbReference>
<dbReference type="OMA" id="AMPSSMI"/>
<dbReference type="GO" id="GO:1901901">
    <property type="term" value="P:regulation of protein localization to cell division site involved in cytokinesis"/>
    <property type="evidence" value="ECO:0007669"/>
    <property type="project" value="EnsemblFungi"/>
</dbReference>
<dbReference type="GO" id="GO:0030846">
    <property type="term" value="P:termination of RNA polymerase II transcription, poly(A)-coupled"/>
    <property type="evidence" value="ECO:0007669"/>
    <property type="project" value="EnsemblFungi"/>
</dbReference>
<sequence length="476" mass="52502">MSNPIPQLVNISHALQSDTVEKIRRDIKEFHEASQLKPEQVEAINHYISSLKSTFGRFTEDNEHVERQDAGVTSADTQLYSGLKSMYMDYLNQLGSIKREKVLGDEEVSKDKPVDYISEELPYLQPTERKEYIEGLMLNDSTSKNMGKSQGFLDGMINLCVLDSTVTENLRCYVTLLRKVGYTKEELKNLLPKGLALMPSLTPNNAEEKAKEASASKKVPSSMESAPSFSGVTTHPDSTGSSTGTNTTGGGDDEPKKKISFSRYLKKGDGNENGKRKASLMEEDLRPVKKARANGGSELRSILRTTGSSSSSSKKSGNNIKFVDDSYLVTVFGDGLPNDGLQLSPERLKKVLKPFKEGEPREIVHVVEFKDKAAELDIEFDLSPEESDITETKGGPIPCETTAPLKHRLNFANFSPDLGNKPIREAVVVEDSTVKGKGPLIAKAFGKNSLLLRKDRGGLPYKRIPDVTPNDYPPRP</sequence>
<feature type="compositionally biased region" description="Polar residues" evidence="1">
    <location>
        <begin position="222"/>
        <end position="236"/>
    </location>
</feature>
<feature type="compositionally biased region" description="Low complexity" evidence="1">
    <location>
        <begin position="237"/>
        <end position="246"/>
    </location>
</feature>
<dbReference type="GO" id="GO:0031126">
    <property type="term" value="P:sno(s)RNA 3'-end processing"/>
    <property type="evidence" value="ECO:0007669"/>
    <property type="project" value="EnsemblFungi"/>
</dbReference>
<comment type="caution">
    <text evidence="2">The sequence shown here is derived from an EMBL/GenBank/DDBJ whole genome shotgun (WGS) entry which is preliminary data.</text>
</comment>
<dbReference type="GO" id="GO:0005847">
    <property type="term" value="C:mRNA cleavage and polyadenylation specificity factor complex"/>
    <property type="evidence" value="ECO:0007669"/>
    <property type="project" value="EnsemblFungi"/>
</dbReference>
<dbReference type="Proteomes" id="UP000187013">
    <property type="component" value="Unassembled WGS sequence"/>
</dbReference>
<evidence type="ECO:0000313" key="3">
    <source>
        <dbReference type="Proteomes" id="UP000187013"/>
    </source>
</evidence>
<evidence type="ECO:0000313" key="2">
    <source>
        <dbReference type="EMBL" id="GAV47892.1"/>
    </source>
</evidence>